<dbReference type="PANTHER" id="PTHR42832:SF3">
    <property type="entry name" value="L-GLUTAMINE--4-(METHYLSULFANYL)-2-OXOBUTANOATE AMINOTRANSFERASE"/>
    <property type="match status" value="1"/>
</dbReference>
<dbReference type="InterPro" id="IPR004839">
    <property type="entry name" value="Aminotransferase_I/II_large"/>
</dbReference>
<dbReference type="PANTHER" id="PTHR42832">
    <property type="entry name" value="AMINO ACID AMINOTRANSFERASE"/>
    <property type="match status" value="1"/>
</dbReference>
<accession>A0A662DKT9</accession>
<evidence type="ECO:0000256" key="3">
    <source>
        <dbReference type="ARBA" id="ARBA00022679"/>
    </source>
</evidence>
<evidence type="ECO:0000256" key="1">
    <source>
        <dbReference type="ARBA" id="ARBA00001933"/>
    </source>
</evidence>
<dbReference type="InterPro" id="IPR050881">
    <property type="entry name" value="LL-DAP_aminotransferase"/>
</dbReference>
<dbReference type="InterPro" id="IPR015422">
    <property type="entry name" value="PyrdxlP-dep_Trfase_small"/>
</dbReference>
<keyword evidence="3 6" id="KW-0808">Transferase</keyword>
<evidence type="ECO:0000313" key="7">
    <source>
        <dbReference type="Proteomes" id="UP000280417"/>
    </source>
</evidence>
<dbReference type="GO" id="GO:0010285">
    <property type="term" value="F:L,L-diaminopimelate aminotransferase activity"/>
    <property type="evidence" value="ECO:0007669"/>
    <property type="project" value="UniProtKB-EC"/>
</dbReference>
<dbReference type="Gene3D" id="3.40.640.10">
    <property type="entry name" value="Type I PLP-dependent aspartate aminotransferase-like (Major domain)"/>
    <property type="match status" value="1"/>
</dbReference>
<dbReference type="EMBL" id="QMQA01000031">
    <property type="protein sequence ID" value="RLE14739.1"/>
    <property type="molecule type" value="Genomic_DNA"/>
</dbReference>
<comment type="caution">
    <text evidence="6">The sequence shown here is derived from an EMBL/GenBank/DDBJ whole genome shotgun (WGS) entry which is preliminary data.</text>
</comment>
<sequence>MRKESSGFKKAQRLEKLPVYLFAQLDEAKRKLEEKGVDVIDLGVGDPDVPTPSPIIDRLVKAAKDPQNHRYPPYEGLLSFREEVARWYLRRFGVSLDPEKEVMTLIGSKEGIAHICLGLLDPGDLALVPEPAYPVYQAGVIFAGAQPYYMPLLEDNGFLPSLGDINPEVALQAKLMWINYPNNPTAATVDVDFFREAVEFARRYNIVLCHDLAYSELSYDGYRAPSLLQVEGAKEIAVEFHSLSKSFCMTGWRIGFAVGNKDLLGALKGVKTNIDSGVFQAVQEAGEEALRMGEELISRIREIYRRRRDFFVQGLKDLGWEVSLPRATFYLWIKVPENGSSFDFARTLLEKCGIVVTPGVGFGPSGEGYIRVALTVSEERLKEALDRLEKVKS</sequence>
<keyword evidence="2 6" id="KW-0032">Aminotransferase</keyword>
<dbReference type="NCBIfam" id="TIGR03540">
    <property type="entry name" value="DapC_direct"/>
    <property type="match status" value="1"/>
</dbReference>
<protein>
    <recommendedName>
        <fullName evidence="4">LL-diaminopimelate aminotransferase</fullName>
        <ecNumber evidence="4">2.6.1.83</ecNumber>
    </recommendedName>
</protein>
<dbReference type="NCBIfam" id="NF006756">
    <property type="entry name" value="PRK09276.1"/>
    <property type="match status" value="1"/>
</dbReference>
<evidence type="ECO:0000259" key="5">
    <source>
        <dbReference type="Pfam" id="PF00155"/>
    </source>
</evidence>
<dbReference type="InterPro" id="IPR015424">
    <property type="entry name" value="PyrdxlP-dep_Trfase"/>
</dbReference>
<dbReference type="GO" id="GO:0030170">
    <property type="term" value="F:pyridoxal phosphate binding"/>
    <property type="evidence" value="ECO:0007669"/>
    <property type="project" value="InterPro"/>
</dbReference>
<dbReference type="Proteomes" id="UP000280417">
    <property type="component" value="Unassembled WGS sequence"/>
</dbReference>
<evidence type="ECO:0000313" key="6">
    <source>
        <dbReference type="EMBL" id="RLE14739.1"/>
    </source>
</evidence>
<dbReference type="SUPFAM" id="SSF53383">
    <property type="entry name" value="PLP-dependent transferases"/>
    <property type="match status" value="1"/>
</dbReference>
<dbReference type="Gene3D" id="3.90.1150.10">
    <property type="entry name" value="Aspartate Aminotransferase, domain 1"/>
    <property type="match status" value="1"/>
</dbReference>
<name>A0A662DKT9_UNCAE</name>
<organism evidence="6 7">
    <name type="scientific">Aerophobetes bacterium</name>
    <dbReference type="NCBI Taxonomy" id="2030807"/>
    <lineage>
        <taxon>Bacteria</taxon>
        <taxon>Candidatus Aerophobota</taxon>
    </lineage>
</organism>
<comment type="cofactor">
    <cofactor evidence="1">
        <name>pyridoxal 5'-phosphate</name>
        <dbReference type="ChEBI" id="CHEBI:597326"/>
    </cofactor>
</comment>
<dbReference type="EC" id="2.6.1.83" evidence="4"/>
<feature type="domain" description="Aminotransferase class I/classII large" evidence="5">
    <location>
        <begin position="38"/>
        <end position="388"/>
    </location>
</feature>
<reference evidence="6 7" key="1">
    <citation type="submission" date="2018-06" db="EMBL/GenBank/DDBJ databases">
        <title>Extensive metabolic versatility and redundancy in microbially diverse, dynamic hydrothermal sediments.</title>
        <authorList>
            <person name="Dombrowski N."/>
            <person name="Teske A."/>
            <person name="Baker B.J."/>
        </authorList>
    </citation>
    <scope>NUCLEOTIDE SEQUENCE [LARGE SCALE GENOMIC DNA]</scope>
    <source>
        <strain evidence="6">B3_G15</strain>
    </source>
</reference>
<proteinExistence type="predicted"/>
<dbReference type="InterPro" id="IPR015421">
    <property type="entry name" value="PyrdxlP-dep_Trfase_major"/>
</dbReference>
<evidence type="ECO:0000256" key="2">
    <source>
        <dbReference type="ARBA" id="ARBA00022576"/>
    </source>
</evidence>
<gene>
    <name evidence="6" type="ORF">DRJ04_01820</name>
</gene>
<dbReference type="Pfam" id="PF00155">
    <property type="entry name" value="Aminotran_1_2"/>
    <property type="match status" value="1"/>
</dbReference>
<dbReference type="AlphaFoldDB" id="A0A662DKT9"/>
<evidence type="ECO:0000256" key="4">
    <source>
        <dbReference type="NCBIfam" id="TIGR03540"/>
    </source>
</evidence>
<dbReference type="InterPro" id="IPR019881">
    <property type="entry name" value="DAP-NH2Trfase_DapL_Desulfo"/>
</dbReference>
<dbReference type="GO" id="GO:0009089">
    <property type="term" value="P:lysine biosynthetic process via diaminopimelate"/>
    <property type="evidence" value="ECO:0007669"/>
    <property type="project" value="InterPro"/>
</dbReference>
<dbReference type="CDD" id="cd00609">
    <property type="entry name" value="AAT_like"/>
    <property type="match status" value="1"/>
</dbReference>